<evidence type="ECO:0000256" key="1">
    <source>
        <dbReference type="SAM" id="MobiDB-lite"/>
    </source>
</evidence>
<proteinExistence type="predicted"/>
<reference evidence="2" key="2">
    <citation type="submission" date="2018-08" db="UniProtKB">
        <authorList>
            <consortium name="EnsemblPlants"/>
        </authorList>
    </citation>
    <scope>IDENTIFICATION</scope>
    <source>
        <strain evidence="2">Yugu1</strain>
    </source>
</reference>
<keyword evidence="3" id="KW-1185">Reference proteome</keyword>
<reference evidence="3" key="1">
    <citation type="journal article" date="2012" name="Nat. Biotechnol.">
        <title>Reference genome sequence of the model plant Setaria.</title>
        <authorList>
            <person name="Bennetzen J.L."/>
            <person name="Schmutz J."/>
            <person name="Wang H."/>
            <person name="Percifield R."/>
            <person name="Hawkins J."/>
            <person name="Pontaroli A.C."/>
            <person name="Estep M."/>
            <person name="Feng L."/>
            <person name="Vaughn J.N."/>
            <person name="Grimwood J."/>
            <person name="Jenkins J."/>
            <person name="Barry K."/>
            <person name="Lindquist E."/>
            <person name="Hellsten U."/>
            <person name="Deshpande S."/>
            <person name="Wang X."/>
            <person name="Wu X."/>
            <person name="Mitros T."/>
            <person name="Triplett J."/>
            <person name="Yang X."/>
            <person name="Ye C.Y."/>
            <person name="Mauro-Herrera M."/>
            <person name="Wang L."/>
            <person name="Li P."/>
            <person name="Sharma M."/>
            <person name="Sharma R."/>
            <person name="Ronald P.C."/>
            <person name="Panaud O."/>
            <person name="Kellogg E.A."/>
            <person name="Brutnell T.P."/>
            <person name="Doust A.N."/>
            <person name="Tuskan G.A."/>
            <person name="Rokhsar D."/>
            <person name="Devos K.M."/>
        </authorList>
    </citation>
    <scope>NUCLEOTIDE SEQUENCE [LARGE SCALE GENOMIC DNA]</scope>
    <source>
        <strain evidence="3">cv. Yugu1</strain>
    </source>
</reference>
<organism evidence="2 3">
    <name type="scientific">Setaria italica</name>
    <name type="common">Foxtail millet</name>
    <name type="synonym">Panicum italicum</name>
    <dbReference type="NCBI Taxonomy" id="4555"/>
    <lineage>
        <taxon>Eukaryota</taxon>
        <taxon>Viridiplantae</taxon>
        <taxon>Streptophyta</taxon>
        <taxon>Embryophyta</taxon>
        <taxon>Tracheophyta</taxon>
        <taxon>Spermatophyta</taxon>
        <taxon>Magnoliopsida</taxon>
        <taxon>Liliopsida</taxon>
        <taxon>Poales</taxon>
        <taxon>Poaceae</taxon>
        <taxon>PACMAD clade</taxon>
        <taxon>Panicoideae</taxon>
        <taxon>Panicodae</taxon>
        <taxon>Paniceae</taxon>
        <taxon>Cenchrinae</taxon>
        <taxon>Setaria</taxon>
    </lineage>
</organism>
<dbReference type="Proteomes" id="UP000004995">
    <property type="component" value="Unassembled WGS sequence"/>
</dbReference>
<sequence length="38" mass="3957">MPPSTAIESQTPSVVHRHQAASSIAAPPPLLPAAGRRR</sequence>
<feature type="compositionally biased region" description="Polar residues" evidence="1">
    <location>
        <begin position="1"/>
        <end position="13"/>
    </location>
</feature>
<dbReference type="HOGENOM" id="CLU_3336431_0_0_1"/>
<feature type="region of interest" description="Disordered" evidence="1">
    <location>
        <begin position="1"/>
        <end position="38"/>
    </location>
</feature>
<protein>
    <submittedName>
        <fullName evidence="2">Uncharacterized protein</fullName>
    </submittedName>
</protein>
<dbReference type="EnsemblPlants" id="KQL29996">
    <property type="protein sequence ID" value="KQL29996"/>
    <property type="gene ID" value="SETIT_020403mg"/>
</dbReference>
<evidence type="ECO:0000313" key="3">
    <source>
        <dbReference type="Proteomes" id="UP000004995"/>
    </source>
</evidence>
<dbReference type="AlphaFoldDB" id="K3Z1I5"/>
<evidence type="ECO:0000313" key="2">
    <source>
        <dbReference type="EnsemblPlants" id="KQL29996"/>
    </source>
</evidence>
<dbReference type="Gramene" id="KQL29996">
    <property type="protein sequence ID" value="KQL29996"/>
    <property type="gene ID" value="SETIT_020403mg"/>
</dbReference>
<name>K3Z1I5_SETIT</name>
<dbReference type="EMBL" id="AGNK02000382">
    <property type="status" value="NOT_ANNOTATED_CDS"/>
    <property type="molecule type" value="Genomic_DNA"/>
</dbReference>
<accession>K3Z1I5</accession>
<dbReference type="InParanoid" id="K3Z1I5"/>